<dbReference type="Proteomes" id="UP000321379">
    <property type="component" value="Unassembled WGS sequence"/>
</dbReference>
<keyword evidence="2" id="KW-1185">Reference proteome</keyword>
<comment type="caution">
    <text evidence="1">The sequence shown here is derived from an EMBL/GenBank/DDBJ whole genome shotgun (WGS) entry which is preliminary data.</text>
</comment>
<dbReference type="EMBL" id="VRMG01000016">
    <property type="protein sequence ID" value="TXN28084.1"/>
    <property type="molecule type" value="Genomic_DNA"/>
</dbReference>
<dbReference type="AlphaFoldDB" id="A0A5C8UJ68"/>
<protein>
    <submittedName>
        <fullName evidence="1">Oligoribonuclease</fullName>
    </submittedName>
</protein>
<name>A0A5C8UJ68_9MICO</name>
<evidence type="ECO:0000313" key="1">
    <source>
        <dbReference type="EMBL" id="TXN28084.1"/>
    </source>
</evidence>
<dbReference type="RefSeq" id="WP_147785125.1">
    <property type="nucleotide sequence ID" value="NZ_VRMG01000016.1"/>
</dbReference>
<gene>
    <name evidence="1" type="ORF">FVP33_18210</name>
</gene>
<evidence type="ECO:0000313" key="2">
    <source>
        <dbReference type="Proteomes" id="UP000321379"/>
    </source>
</evidence>
<sequence>MTDALPTLAHGDEYIVLYKGGPNDGQVDKRISTDGSFDDEITVLTAVDGKETLLDYTRSSWTEVGGQYHVVYDFDLADSEPVEAPEDRGGRQ</sequence>
<reference evidence="1 2" key="1">
    <citation type="submission" date="2019-08" db="EMBL/GenBank/DDBJ databases">
        <title>Bacterial whole genome sequence for Glaciihabitans sp. CHu50b-6-2.</title>
        <authorList>
            <person name="Jin L."/>
        </authorList>
    </citation>
    <scope>NUCLEOTIDE SEQUENCE [LARGE SCALE GENOMIC DNA]</scope>
    <source>
        <strain evidence="1 2">CHu50b-6-2</strain>
    </source>
</reference>
<accession>A0A5C8UJ68</accession>
<organism evidence="1 2">
    <name type="scientific">Lacisediminihabitans profunda</name>
    <dbReference type="NCBI Taxonomy" id="2594790"/>
    <lineage>
        <taxon>Bacteria</taxon>
        <taxon>Bacillati</taxon>
        <taxon>Actinomycetota</taxon>
        <taxon>Actinomycetes</taxon>
        <taxon>Micrococcales</taxon>
        <taxon>Microbacteriaceae</taxon>
        <taxon>Lacisediminihabitans</taxon>
    </lineage>
</organism>
<proteinExistence type="predicted"/>